<dbReference type="OrthoDB" id="9786503at2"/>
<evidence type="ECO:0000256" key="1">
    <source>
        <dbReference type="ARBA" id="ARBA00018719"/>
    </source>
</evidence>
<dbReference type="InterPro" id="IPR023753">
    <property type="entry name" value="FAD/NAD-binding_dom"/>
</dbReference>
<keyword evidence="3" id="KW-0560">Oxidoreductase</keyword>
<evidence type="ECO:0000256" key="2">
    <source>
        <dbReference type="ARBA" id="ARBA00022630"/>
    </source>
</evidence>
<dbReference type="STRING" id="443610.VE25_07115"/>
<evidence type="ECO:0000313" key="6">
    <source>
        <dbReference type="Proteomes" id="UP000033632"/>
    </source>
</evidence>
<dbReference type="EMBL" id="JZEX01000077">
    <property type="protein sequence ID" value="KKB12467.1"/>
    <property type="molecule type" value="Genomic_DNA"/>
</dbReference>
<dbReference type="Pfam" id="PF07992">
    <property type="entry name" value="Pyr_redox_2"/>
    <property type="match status" value="1"/>
</dbReference>
<dbReference type="PRINTS" id="PR00469">
    <property type="entry name" value="PNDRDTASEII"/>
</dbReference>
<reference evidence="5 6" key="1">
    <citation type="submission" date="2015-03" db="EMBL/GenBank/DDBJ databases">
        <authorList>
            <person name="Hassan Y.I."/>
            <person name="Lepp D."/>
            <person name="Li X.-Z."/>
            <person name="Zhou T."/>
        </authorList>
    </citation>
    <scope>NUCLEOTIDE SEQUENCE [LARGE SCALE GENOMIC DNA]</scope>
    <source>
        <strain evidence="5 6">BD-c194</strain>
    </source>
</reference>
<dbReference type="PANTHER" id="PTHR48105">
    <property type="entry name" value="THIOREDOXIN REDUCTASE 1-RELATED-RELATED"/>
    <property type="match status" value="1"/>
</dbReference>
<name>A0A0F5FW97_9HYPH</name>
<dbReference type="RefSeq" id="WP_046107917.1">
    <property type="nucleotide sequence ID" value="NZ_JZEX01000077.1"/>
</dbReference>
<keyword evidence="6" id="KW-1185">Reference proteome</keyword>
<proteinExistence type="predicted"/>
<dbReference type="InterPro" id="IPR036188">
    <property type="entry name" value="FAD/NAD-bd_sf"/>
</dbReference>
<evidence type="ECO:0000256" key="3">
    <source>
        <dbReference type="ARBA" id="ARBA00023002"/>
    </source>
</evidence>
<dbReference type="SUPFAM" id="SSF51905">
    <property type="entry name" value="FAD/NAD(P)-binding domain"/>
    <property type="match status" value="1"/>
</dbReference>
<accession>A0A0F5FW97</accession>
<dbReference type="AlphaFoldDB" id="A0A0F5FW97"/>
<keyword evidence="2" id="KW-0285">Flavoprotein</keyword>
<dbReference type="GO" id="GO:0016491">
    <property type="term" value="F:oxidoreductase activity"/>
    <property type="evidence" value="ECO:0007669"/>
    <property type="project" value="UniProtKB-KW"/>
</dbReference>
<dbReference type="InterPro" id="IPR050097">
    <property type="entry name" value="Ferredoxin-NADP_redctase_2"/>
</dbReference>
<sequence length="295" mass="31407">MDDVIVVGGSFAGLSAALSLARARRKVRVLDTGLPRNRYSDAAHNVFAMDGAPPRELLARARAQLEAYETVTFESAKATAATKNGDGFALTLENGETREARRLVLAYGVADQFPDLPGFVECWGKSVLHCPYCHGYEVAGRRWGTLIPANAVAHAVPLYSDWTDSITVFADGAELDEAARDTIARYGAKLVAEPVIGIEQVDGQIRAVRTAAGTHEVDALFSPRQVLPSADLDEQLGCAHETMGLATYVTVDERRQTTVPGVFAAGDLANPMHSVSASIGHGTAAGAFAHQSLLF</sequence>
<evidence type="ECO:0000259" key="4">
    <source>
        <dbReference type="Pfam" id="PF07992"/>
    </source>
</evidence>
<dbReference type="Gene3D" id="3.50.50.60">
    <property type="entry name" value="FAD/NAD(P)-binding domain"/>
    <property type="match status" value="2"/>
</dbReference>
<evidence type="ECO:0000313" key="5">
    <source>
        <dbReference type="EMBL" id="KKB12467.1"/>
    </source>
</evidence>
<gene>
    <name evidence="5" type="ORF">VE25_07115</name>
</gene>
<dbReference type="Proteomes" id="UP000033632">
    <property type="component" value="Unassembled WGS sequence"/>
</dbReference>
<dbReference type="PRINTS" id="PR00368">
    <property type="entry name" value="FADPNR"/>
</dbReference>
<feature type="domain" description="FAD/NAD(P)-binding" evidence="4">
    <location>
        <begin position="3"/>
        <end position="130"/>
    </location>
</feature>
<protein>
    <recommendedName>
        <fullName evidence="1">Thioredoxin reductase</fullName>
    </recommendedName>
</protein>
<comment type="caution">
    <text evidence="5">The sequence shown here is derived from an EMBL/GenBank/DDBJ whole genome shotgun (WGS) entry which is preliminary data.</text>
</comment>
<dbReference type="PATRIC" id="fig|443610.3.peg.3987"/>
<organism evidence="5 6">
    <name type="scientific">Devosia geojensis</name>
    <dbReference type="NCBI Taxonomy" id="443610"/>
    <lineage>
        <taxon>Bacteria</taxon>
        <taxon>Pseudomonadati</taxon>
        <taxon>Pseudomonadota</taxon>
        <taxon>Alphaproteobacteria</taxon>
        <taxon>Hyphomicrobiales</taxon>
        <taxon>Devosiaceae</taxon>
        <taxon>Devosia</taxon>
    </lineage>
</organism>